<sequence length="98" mass="10762">MRDRALLNREFQDGVRVNQTSSAFVHGPNIHIGSSVDKFSASVDGEFRATSYVQKSTAPSNLGNAEEINVEPPSPIHDAQPNPGGRDRKKMSKKKLRS</sequence>
<name>A0AC34F991_9BILA</name>
<protein>
    <submittedName>
        <fullName evidence="2">Uncharacterized protein</fullName>
    </submittedName>
</protein>
<reference evidence="2" key="1">
    <citation type="submission" date="2022-11" db="UniProtKB">
        <authorList>
            <consortium name="WormBaseParasite"/>
        </authorList>
    </citation>
    <scope>IDENTIFICATION</scope>
</reference>
<proteinExistence type="predicted"/>
<evidence type="ECO:0000313" key="1">
    <source>
        <dbReference type="Proteomes" id="UP000887579"/>
    </source>
</evidence>
<organism evidence="1 2">
    <name type="scientific">Panagrolaimus sp. ES5</name>
    <dbReference type="NCBI Taxonomy" id="591445"/>
    <lineage>
        <taxon>Eukaryota</taxon>
        <taxon>Metazoa</taxon>
        <taxon>Ecdysozoa</taxon>
        <taxon>Nematoda</taxon>
        <taxon>Chromadorea</taxon>
        <taxon>Rhabditida</taxon>
        <taxon>Tylenchina</taxon>
        <taxon>Panagrolaimomorpha</taxon>
        <taxon>Panagrolaimoidea</taxon>
        <taxon>Panagrolaimidae</taxon>
        <taxon>Panagrolaimus</taxon>
    </lineage>
</organism>
<accession>A0AC34F991</accession>
<dbReference type="WBParaSite" id="ES5_v2.g13791.t1">
    <property type="protein sequence ID" value="ES5_v2.g13791.t1"/>
    <property type="gene ID" value="ES5_v2.g13791"/>
</dbReference>
<evidence type="ECO:0000313" key="2">
    <source>
        <dbReference type="WBParaSite" id="ES5_v2.g13791.t1"/>
    </source>
</evidence>
<dbReference type="Proteomes" id="UP000887579">
    <property type="component" value="Unplaced"/>
</dbReference>